<name>A0A0C3EY88_PILCF</name>
<feature type="domain" description="Alpha/beta hydrolase fold-3" evidence="3">
    <location>
        <begin position="78"/>
        <end position="280"/>
    </location>
</feature>
<evidence type="ECO:0000256" key="1">
    <source>
        <dbReference type="ARBA" id="ARBA00022801"/>
    </source>
</evidence>
<evidence type="ECO:0000256" key="2">
    <source>
        <dbReference type="SAM" id="Phobius"/>
    </source>
</evidence>
<dbReference type="PANTHER" id="PTHR48081">
    <property type="entry name" value="AB HYDROLASE SUPERFAMILY PROTEIN C4A8.06C"/>
    <property type="match status" value="1"/>
</dbReference>
<sequence length="321" mass="35302">MPSRARNSIDPFRWHHILIVGLIRLFTIPGLWLSKKNRIRDGVELQSITVPSRDKGRNIKVDLYLPEGGDSRHPTPALIHWHGSGFVMEAFGISREFCALVAASTQCVVFDADYRKAPKHPFPAALQDAEDVVLYVARNSDRYDLSNIFLSGFSSGGNIALVTASTLGPERVKGVIGFYPIVDLTKQHTAPEKRVLAGYTIPHFIYDACFGTYIPPGHPHNDPRISVISAPTESFPRHVYLSCGDADLLYAPATKLVEKLKKAGHMDAEFVGLKCMGHSFDMFENNTEAVRNKAKAYGGAVEMMNRAIGTRGGSGSDFASK</sequence>
<dbReference type="SUPFAM" id="SSF53474">
    <property type="entry name" value="alpha/beta-Hydrolases"/>
    <property type="match status" value="1"/>
</dbReference>
<dbReference type="GO" id="GO:0016787">
    <property type="term" value="F:hydrolase activity"/>
    <property type="evidence" value="ECO:0007669"/>
    <property type="project" value="UniProtKB-KW"/>
</dbReference>
<evidence type="ECO:0000313" key="4">
    <source>
        <dbReference type="EMBL" id="KIM77485.1"/>
    </source>
</evidence>
<reference evidence="5" key="2">
    <citation type="submission" date="2015-01" db="EMBL/GenBank/DDBJ databases">
        <title>Evolutionary Origins and Diversification of the Mycorrhizal Mutualists.</title>
        <authorList>
            <consortium name="DOE Joint Genome Institute"/>
            <consortium name="Mycorrhizal Genomics Consortium"/>
            <person name="Kohler A."/>
            <person name="Kuo A."/>
            <person name="Nagy L.G."/>
            <person name="Floudas D."/>
            <person name="Copeland A."/>
            <person name="Barry K.W."/>
            <person name="Cichocki N."/>
            <person name="Veneault-Fourrey C."/>
            <person name="LaButti K."/>
            <person name="Lindquist E.A."/>
            <person name="Lipzen A."/>
            <person name="Lundell T."/>
            <person name="Morin E."/>
            <person name="Murat C."/>
            <person name="Riley R."/>
            <person name="Ohm R."/>
            <person name="Sun H."/>
            <person name="Tunlid A."/>
            <person name="Henrissat B."/>
            <person name="Grigoriev I.V."/>
            <person name="Hibbett D.S."/>
            <person name="Martin F."/>
        </authorList>
    </citation>
    <scope>NUCLEOTIDE SEQUENCE [LARGE SCALE GENOMIC DNA]</scope>
    <source>
        <strain evidence="5">F 1598</strain>
    </source>
</reference>
<dbReference type="InterPro" id="IPR050300">
    <property type="entry name" value="GDXG_lipolytic_enzyme"/>
</dbReference>
<evidence type="ECO:0000313" key="5">
    <source>
        <dbReference type="Proteomes" id="UP000054166"/>
    </source>
</evidence>
<dbReference type="InterPro" id="IPR013094">
    <property type="entry name" value="AB_hydrolase_3"/>
</dbReference>
<dbReference type="OrthoDB" id="408631at2759"/>
<feature type="transmembrane region" description="Helical" evidence="2">
    <location>
        <begin position="12"/>
        <end position="33"/>
    </location>
</feature>
<dbReference type="STRING" id="765440.A0A0C3EY88"/>
<dbReference type="Pfam" id="PF07859">
    <property type="entry name" value="Abhydrolase_3"/>
    <property type="match status" value="1"/>
</dbReference>
<dbReference type="InterPro" id="IPR029058">
    <property type="entry name" value="AB_hydrolase_fold"/>
</dbReference>
<keyword evidence="2" id="KW-0472">Membrane</keyword>
<reference evidence="4 5" key="1">
    <citation type="submission" date="2014-04" db="EMBL/GenBank/DDBJ databases">
        <authorList>
            <consortium name="DOE Joint Genome Institute"/>
            <person name="Kuo A."/>
            <person name="Tarkka M."/>
            <person name="Buscot F."/>
            <person name="Kohler A."/>
            <person name="Nagy L.G."/>
            <person name="Floudas D."/>
            <person name="Copeland A."/>
            <person name="Barry K.W."/>
            <person name="Cichocki N."/>
            <person name="Veneault-Fourrey C."/>
            <person name="LaButti K."/>
            <person name="Lindquist E.A."/>
            <person name="Lipzen A."/>
            <person name="Lundell T."/>
            <person name="Morin E."/>
            <person name="Murat C."/>
            <person name="Sun H."/>
            <person name="Tunlid A."/>
            <person name="Henrissat B."/>
            <person name="Grigoriev I.V."/>
            <person name="Hibbett D.S."/>
            <person name="Martin F."/>
            <person name="Nordberg H.P."/>
            <person name="Cantor M.N."/>
            <person name="Hua S.X."/>
        </authorList>
    </citation>
    <scope>NUCLEOTIDE SEQUENCE [LARGE SCALE GENOMIC DNA]</scope>
    <source>
        <strain evidence="4 5">F 1598</strain>
    </source>
</reference>
<keyword evidence="2" id="KW-1133">Transmembrane helix</keyword>
<accession>A0A0C3EY88</accession>
<dbReference type="AlphaFoldDB" id="A0A0C3EY88"/>
<proteinExistence type="predicted"/>
<keyword evidence="2" id="KW-0812">Transmembrane</keyword>
<evidence type="ECO:0000259" key="3">
    <source>
        <dbReference type="Pfam" id="PF07859"/>
    </source>
</evidence>
<keyword evidence="1" id="KW-0378">Hydrolase</keyword>
<organism evidence="4 5">
    <name type="scientific">Piloderma croceum (strain F 1598)</name>
    <dbReference type="NCBI Taxonomy" id="765440"/>
    <lineage>
        <taxon>Eukaryota</taxon>
        <taxon>Fungi</taxon>
        <taxon>Dikarya</taxon>
        <taxon>Basidiomycota</taxon>
        <taxon>Agaricomycotina</taxon>
        <taxon>Agaricomycetes</taxon>
        <taxon>Agaricomycetidae</taxon>
        <taxon>Atheliales</taxon>
        <taxon>Atheliaceae</taxon>
        <taxon>Piloderma</taxon>
    </lineage>
</organism>
<dbReference type="Gene3D" id="3.40.50.1820">
    <property type="entry name" value="alpha/beta hydrolase"/>
    <property type="match status" value="1"/>
</dbReference>
<dbReference type="PANTHER" id="PTHR48081:SF8">
    <property type="entry name" value="ALPHA_BETA HYDROLASE FOLD-3 DOMAIN-CONTAINING PROTEIN-RELATED"/>
    <property type="match status" value="1"/>
</dbReference>
<dbReference type="Proteomes" id="UP000054166">
    <property type="component" value="Unassembled WGS sequence"/>
</dbReference>
<dbReference type="InParanoid" id="A0A0C3EY88"/>
<dbReference type="HOGENOM" id="CLU_012494_3_0_1"/>
<gene>
    <name evidence="4" type="ORF">PILCRDRAFT_825259</name>
</gene>
<keyword evidence="5" id="KW-1185">Reference proteome</keyword>
<protein>
    <recommendedName>
        <fullName evidence="3">Alpha/beta hydrolase fold-3 domain-containing protein</fullName>
    </recommendedName>
</protein>
<dbReference type="EMBL" id="KN833024">
    <property type="protein sequence ID" value="KIM77485.1"/>
    <property type="molecule type" value="Genomic_DNA"/>
</dbReference>